<evidence type="ECO:0000256" key="1">
    <source>
        <dbReference type="ARBA" id="ARBA00022448"/>
    </source>
</evidence>
<dbReference type="VEuPathDB" id="VectorBase:PPAI000459"/>
<dbReference type="AlphaFoldDB" id="A0A1B0CZD7"/>
<reference evidence="4" key="1">
    <citation type="submission" date="2022-08" db="UniProtKB">
        <authorList>
            <consortium name="EnsemblMetazoa"/>
        </authorList>
    </citation>
    <scope>IDENTIFICATION</scope>
    <source>
        <strain evidence="4">Israel</strain>
    </source>
</reference>
<dbReference type="InterPro" id="IPR007515">
    <property type="entry name" value="Mss4"/>
</dbReference>
<keyword evidence="3" id="KW-0653">Protein transport</keyword>
<dbReference type="PANTHER" id="PTHR13276">
    <property type="entry name" value="GUANINE NUCLEOTIDE EXCHANGE FACTOR MSS4"/>
    <property type="match status" value="1"/>
</dbReference>
<evidence type="ECO:0000313" key="4">
    <source>
        <dbReference type="EnsemblMetazoa" id="PPAI000459-PA"/>
    </source>
</evidence>
<dbReference type="InterPro" id="IPR011323">
    <property type="entry name" value="Mss4/transl-control_tumour"/>
</dbReference>
<dbReference type="Proteomes" id="UP000092462">
    <property type="component" value="Unassembled WGS sequence"/>
</dbReference>
<keyword evidence="1" id="KW-0813">Transport</keyword>
<evidence type="ECO:0008006" key="6">
    <source>
        <dbReference type="Google" id="ProtNLM"/>
    </source>
</evidence>
<name>A0A1B0CZD7_PHLPP</name>
<sequence>MDTCSSASKYSDEVENSKNKRKVECMYCNSTILKSHSAQYTNQQYALPLMRQKNATSPEEAETEELDEFWEVDDMFTFENIGVSHTVKNTKFLVCADCETGPVGYHNITSKKSYVALSRVKHV</sequence>
<proteinExistence type="predicted"/>
<dbReference type="InterPro" id="IPR011057">
    <property type="entry name" value="Mss4-like_sf"/>
</dbReference>
<dbReference type="PROSITE" id="PS51796">
    <property type="entry name" value="MSS4"/>
    <property type="match status" value="1"/>
</dbReference>
<evidence type="ECO:0000313" key="5">
    <source>
        <dbReference type="Proteomes" id="UP000092462"/>
    </source>
</evidence>
<dbReference type="VEuPathDB" id="VectorBase:PPAPM1_010195"/>
<dbReference type="SUPFAM" id="SSF51316">
    <property type="entry name" value="Mss4-like"/>
    <property type="match status" value="1"/>
</dbReference>
<dbReference type="GO" id="GO:0007264">
    <property type="term" value="P:small GTPase-mediated signal transduction"/>
    <property type="evidence" value="ECO:0007669"/>
    <property type="project" value="InterPro"/>
</dbReference>
<evidence type="ECO:0000256" key="2">
    <source>
        <dbReference type="ARBA" id="ARBA00022658"/>
    </source>
</evidence>
<dbReference type="EMBL" id="AJVK01009541">
    <property type="status" value="NOT_ANNOTATED_CDS"/>
    <property type="molecule type" value="Genomic_DNA"/>
</dbReference>
<dbReference type="GO" id="GO:0008270">
    <property type="term" value="F:zinc ion binding"/>
    <property type="evidence" value="ECO:0007669"/>
    <property type="project" value="TreeGrafter"/>
</dbReference>
<organism evidence="4 5">
    <name type="scientific">Phlebotomus papatasi</name>
    <name type="common">Sandfly</name>
    <dbReference type="NCBI Taxonomy" id="29031"/>
    <lineage>
        <taxon>Eukaryota</taxon>
        <taxon>Metazoa</taxon>
        <taxon>Ecdysozoa</taxon>
        <taxon>Arthropoda</taxon>
        <taxon>Hexapoda</taxon>
        <taxon>Insecta</taxon>
        <taxon>Pterygota</taxon>
        <taxon>Neoptera</taxon>
        <taxon>Endopterygota</taxon>
        <taxon>Diptera</taxon>
        <taxon>Nematocera</taxon>
        <taxon>Psychodoidea</taxon>
        <taxon>Psychodidae</taxon>
        <taxon>Phlebotomus</taxon>
        <taxon>Phlebotomus</taxon>
    </lineage>
</organism>
<dbReference type="GO" id="GO:0016020">
    <property type="term" value="C:membrane"/>
    <property type="evidence" value="ECO:0007669"/>
    <property type="project" value="TreeGrafter"/>
</dbReference>
<dbReference type="PANTHER" id="PTHR13276:SF0">
    <property type="entry name" value="GUANINE NUCLEOTIDE EXCHANGE FACTOR MSS4"/>
    <property type="match status" value="1"/>
</dbReference>
<evidence type="ECO:0000256" key="3">
    <source>
        <dbReference type="ARBA" id="ARBA00022927"/>
    </source>
</evidence>
<dbReference type="GO" id="GO:0005829">
    <property type="term" value="C:cytosol"/>
    <property type="evidence" value="ECO:0007669"/>
    <property type="project" value="TreeGrafter"/>
</dbReference>
<dbReference type="GO" id="GO:0005085">
    <property type="term" value="F:guanyl-nucleotide exchange factor activity"/>
    <property type="evidence" value="ECO:0007669"/>
    <property type="project" value="UniProtKB-KW"/>
</dbReference>
<protein>
    <recommendedName>
        <fullName evidence="6">Guanine nucleotide exchange factor</fullName>
    </recommendedName>
</protein>
<dbReference type="Gene3D" id="2.170.150.10">
    <property type="entry name" value="Metal Binding Protein, Guanine Nucleotide Exchange Factor, Chain A"/>
    <property type="match status" value="1"/>
</dbReference>
<dbReference type="GO" id="GO:0015031">
    <property type="term" value="P:protein transport"/>
    <property type="evidence" value="ECO:0007669"/>
    <property type="project" value="UniProtKB-KW"/>
</dbReference>
<keyword evidence="2" id="KW-0344">Guanine-nucleotide releasing factor</keyword>
<dbReference type="EnsemblMetazoa" id="PPAI000459-RA">
    <property type="protein sequence ID" value="PPAI000459-PA"/>
    <property type="gene ID" value="PPAI000459"/>
</dbReference>
<accession>A0A1B0CZD7</accession>
<dbReference type="GO" id="GO:0006892">
    <property type="term" value="P:post-Golgi vesicle-mediated transport"/>
    <property type="evidence" value="ECO:0007669"/>
    <property type="project" value="TreeGrafter"/>
</dbReference>
<dbReference type="Pfam" id="PF04421">
    <property type="entry name" value="Mss4"/>
    <property type="match status" value="1"/>
</dbReference>
<dbReference type="FunFam" id="2.170.150.10:FF:000005">
    <property type="entry name" value="Guanine nucleotide exchange factor MSS4"/>
    <property type="match status" value="1"/>
</dbReference>
<keyword evidence="5" id="KW-1185">Reference proteome</keyword>